<name>A0AAD3RZS9_NEPGR</name>
<organism evidence="1 2">
    <name type="scientific">Nepenthes gracilis</name>
    <name type="common">Slender pitcher plant</name>
    <dbReference type="NCBI Taxonomy" id="150966"/>
    <lineage>
        <taxon>Eukaryota</taxon>
        <taxon>Viridiplantae</taxon>
        <taxon>Streptophyta</taxon>
        <taxon>Embryophyta</taxon>
        <taxon>Tracheophyta</taxon>
        <taxon>Spermatophyta</taxon>
        <taxon>Magnoliopsida</taxon>
        <taxon>eudicotyledons</taxon>
        <taxon>Gunneridae</taxon>
        <taxon>Pentapetalae</taxon>
        <taxon>Caryophyllales</taxon>
        <taxon>Nepenthaceae</taxon>
        <taxon>Nepenthes</taxon>
    </lineage>
</organism>
<evidence type="ECO:0000313" key="1">
    <source>
        <dbReference type="EMBL" id="GMH01683.1"/>
    </source>
</evidence>
<dbReference type="Proteomes" id="UP001279734">
    <property type="component" value="Unassembled WGS sequence"/>
</dbReference>
<proteinExistence type="predicted"/>
<reference evidence="1" key="1">
    <citation type="submission" date="2023-05" db="EMBL/GenBank/DDBJ databases">
        <title>Nepenthes gracilis genome sequencing.</title>
        <authorList>
            <person name="Fukushima K."/>
        </authorList>
    </citation>
    <scope>NUCLEOTIDE SEQUENCE</scope>
    <source>
        <strain evidence="1">SING2019-196</strain>
    </source>
</reference>
<evidence type="ECO:0000313" key="2">
    <source>
        <dbReference type="Proteomes" id="UP001279734"/>
    </source>
</evidence>
<dbReference type="EMBL" id="BSYO01000003">
    <property type="protein sequence ID" value="GMH01683.1"/>
    <property type="molecule type" value="Genomic_DNA"/>
</dbReference>
<sequence length="107" mass="11160">MVVIGGNMLWKTYGCVGLELWRQGVVDQPDTTIVAGTWKLGPTTGTAPPTNQPITVDVSSPPASPTFDIPIAASLPLSAESYSRCAGGVLRRHGLVVPHPPRGTGRG</sequence>
<protein>
    <submittedName>
        <fullName evidence="1">Uncharacterized protein</fullName>
    </submittedName>
</protein>
<dbReference type="AlphaFoldDB" id="A0AAD3RZS9"/>
<accession>A0AAD3RZS9</accession>
<keyword evidence="2" id="KW-1185">Reference proteome</keyword>
<gene>
    <name evidence="1" type="ORF">Nepgr_003522</name>
</gene>
<comment type="caution">
    <text evidence="1">The sequence shown here is derived from an EMBL/GenBank/DDBJ whole genome shotgun (WGS) entry which is preliminary data.</text>
</comment>